<evidence type="ECO:0000313" key="1">
    <source>
        <dbReference type="EMBL" id="OIP03476.1"/>
    </source>
</evidence>
<reference evidence="1 2" key="1">
    <citation type="journal article" date="2016" name="Environ. Microbiol.">
        <title>Genomic resolution of a cold subsurface aquifer community provides metabolic insights for novel microbes adapted to high CO concentrations.</title>
        <authorList>
            <person name="Probst A.J."/>
            <person name="Castelle C.J."/>
            <person name="Singh A."/>
            <person name="Brown C.T."/>
            <person name="Anantharaman K."/>
            <person name="Sharon I."/>
            <person name="Hug L.A."/>
            <person name="Burstein D."/>
            <person name="Emerson J.B."/>
            <person name="Thomas B.C."/>
            <person name="Banfield J.F."/>
        </authorList>
    </citation>
    <scope>NUCLEOTIDE SEQUENCE [LARGE SCALE GENOMIC DNA]</scope>
    <source>
        <strain evidence="1">CG2_30_44_31</strain>
    </source>
</reference>
<protein>
    <submittedName>
        <fullName evidence="1">Uncharacterized protein</fullName>
    </submittedName>
</protein>
<name>A0A1J5AY97_9BACT</name>
<evidence type="ECO:0000313" key="2">
    <source>
        <dbReference type="Proteomes" id="UP000183605"/>
    </source>
</evidence>
<comment type="caution">
    <text evidence="1">The sequence shown here is derived from an EMBL/GenBank/DDBJ whole genome shotgun (WGS) entry which is preliminary data.</text>
</comment>
<dbReference type="Pfam" id="PF12441">
    <property type="entry name" value="CopG_antitoxin"/>
    <property type="match status" value="1"/>
</dbReference>
<dbReference type="AlphaFoldDB" id="A0A1J5AY97"/>
<organism evidence="1 2">
    <name type="scientific">Candidatus Beckwithbacteria bacterium CG2_30_44_31</name>
    <dbReference type="NCBI Taxonomy" id="1805035"/>
    <lineage>
        <taxon>Bacteria</taxon>
        <taxon>Candidatus Beckwithiibacteriota</taxon>
    </lineage>
</organism>
<proteinExistence type="predicted"/>
<dbReference type="InterPro" id="IPR022148">
    <property type="entry name" value="CopG_antitoxin"/>
</dbReference>
<dbReference type="Proteomes" id="UP000183605">
    <property type="component" value="Unassembled WGS sequence"/>
</dbReference>
<accession>A0A1J5AY97</accession>
<gene>
    <name evidence="1" type="ORF">AUK18_01990</name>
</gene>
<sequence length="87" mass="10264">MKKPLKLPRFKNEDDERDFWSKIDLTDYFEPKDFVPVSFPNLKPTTRAISIRLPEYLIDRLKEKANAISIPYQSLIKSYLKQAAFAN</sequence>
<dbReference type="EMBL" id="MNXQ01000036">
    <property type="protein sequence ID" value="OIP03476.1"/>
    <property type="molecule type" value="Genomic_DNA"/>
</dbReference>